<comment type="subcellular location">
    <subcellularLocation>
        <location evidence="1">Cell membrane</location>
        <topology evidence="1">Multi-pass membrane protein</topology>
    </subcellularLocation>
</comment>
<gene>
    <name evidence="9" type="ORF">DYU05_18080</name>
</gene>
<feature type="transmembrane region" description="Helical" evidence="8">
    <location>
        <begin position="277"/>
        <end position="295"/>
    </location>
</feature>
<dbReference type="PANTHER" id="PTHR21716">
    <property type="entry name" value="TRANSMEMBRANE PROTEIN"/>
    <property type="match status" value="1"/>
</dbReference>
<dbReference type="AlphaFoldDB" id="A0A3E2NL74"/>
<evidence type="ECO:0000313" key="10">
    <source>
        <dbReference type="Proteomes" id="UP000260823"/>
    </source>
</evidence>
<dbReference type="PANTHER" id="PTHR21716:SF53">
    <property type="entry name" value="PERMEASE PERM-RELATED"/>
    <property type="match status" value="1"/>
</dbReference>
<reference evidence="9 10" key="1">
    <citation type="submission" date="2018-08" db="EMBL/GenBank/DDBJ databases">
        <title>Mucilaginibacter terrae sp. nov., isolated from manganese diggings.</title>
        <authorList>
            <person name="Huang Y."/>
            <person name="Zhou Z."/>
        </authorList>
    </citation>
    <scope>NUCLEOTIDE SEQUENCE [LARGE SCALE GENOMIC DNA]</scope>
    <source>
        <strain evidence="9 10">ZH6</strain>
    </source>
</reference>
<feature type="transmembrane region" description="Helical" evidence="8">
    <location>
        <begin position="310"/>
        <end position="337"/>
    </location>
</feature>
<sequence>MHFIPHLFASTLTTVNNFNQTLRILLLFVLVFGILYLGAPVFIPLTFGAILAMLLLPVCHWLQRRGVNNGIASLLSVICLLLLISGVIFLLETQLSDLLQDLSKIEKRVASLIEGVKSYIQNSFGISKAEQQKMIKEQQGGGMERVTGLITTLVGSFAGILIDAILVLVYTFLFIYFRAHFKAFILRLLSRSNRETAKDVLQNASSVTQSYLGGLGLMIVMLWVMYGIGFSIVGVKNAIFFAILCGILELVPFAGNVTGTSITVLMSLAQGGDSGTIAGILITYGCVQLLQTYILEPLVVGDRLNINPVFTILIIVVGEEVWGIAGMVVAVPLLGIFKIVCDNCEPLNDIGFLIGPPREKKSDEGNFLTRLFKKSS</sequence>
<proteinExistence type="inferred from homology"/>
<evidence type="ECO:0000256" key="4">
    <source>
        <dbReference type="ARBA" id="ARBA00022475"/>
    </source>
</evidence>
<feature type="transmembrane region" description="Helical" evidence="8">
    <location>
        <begin position="21"/>
        <end position="39"/>
    </location>
</feature>
<organism evidence="9 10">
    <name type="scientific">Mucilaginibacter terrenus</name>
    <dbReference type="NCBI Taxonomy" id="2482727"/>
    <lineage>
        <taxon>Bacteria</taxon>
        <taxon>Pseudomonadati</taxon>
        <taxon>Bacteroidota</taxon>
        <taxon>Sphingobacteriia</taxon>
        <taxon>Sphingobacteriales</taxon>
        <taxon>Sphingobacteriaceae</taxon>
        <taxon>Mucilaginibacter</taxon>
    </lineage>
</organism>
<feature type="transmembrane region" description="Helical" evidence="8">
    <location>
        <begin position="239"/>
        <end position="265"/>
    </location>
</feature>
<evidence type="ECO:0000256" key="7">
    <source>
        <dbReference type="ARBA" id="ARBA00023136"/>
    </source>
</evidence>
<dbReference type="EMBL" id="QWDE01000004">
    <property type="protein sequence ID" value="RFZ81732.1"/>
    <property type="molecule type" value="Genomic_DNA"/>
</dbReference>
<feature type="transmembrane region" description="Helical" evidence="8">
    <location>
        <begin position="74"/>
        <end position="91"/>
    </location>
</feature>
<keyword evidence="3" id="KW-0813">Transport</keyword>
<dbReference type="GO" id="GO:0005886">
    <property type="term" value="C:plasma membrane"/>
    <property type="evidence" value="ECO:0007669"/>
    <property type="project" value="UniProtKB-SubCell"/>
</dbReference>
<keyword evidence="5 8" id="KW-0812">Transmembrane</keyword>
<evidence type="ECO:0000256" key="2">
    <source>
        <dbReference type="ARBA" id="ARBA00009773"/>
    </source>
</evidence>
<dbReference type="InterPro" id="IPR002549">
    <property type="entry name" value="AI-2E-like"/>
</dbReference>
<keyword evidence="4" id="KW-1003">Cell membrane</keyword>
<dbReference type="OrthoDB" id="9793390at2"/>
<evidence type="ECO:0000256" key="6">
    <source>
        <dbReference type="ARBA" id="ARBA00022989"/>
    </source>
</evidence>
<name>A0A3E2NL74_9SPHI</name>
<evidence type="ECO:0000256" key="1">
    <source>
        <dbReference type="ARBA" id="ARBA00004651"/>
    </source>
</evidence>
<comment type="similarity">
    <text evidence="2">Belongs to the autoinducer-2 exporter (AI-2E) (TC 2.A.86) family.</text>
</comment>
<evidence type="ECO:0000256" key="3">
    <source>
        <dbReference type="ARBA" id="ARBA00022448"/>
    </source>
</evidence>
<accession>A0A3E2NL74</accession>
<protein>
    <submittedName>
        <fullName evidence="9">AI-2E family transporter</fullName>
    </submittedName>
</protein>
<evidence type="ECO:0000313" key="9">
    <source>
        <dbReference type="EMBL" id="RFZ81732.1"/>
    </source>
</evidence>
<dbReference type="Proteomes" id="UP000260823">
    <property type="component" value="Unassembled WGS sequence"/>
</dbReference>
<feature type="transmembrane region" description="Helical" evidence="8">
    <location>
        <begin position="45"/>
        <end position="62"/>
    </location>
</feature>
<keyword evidence="7 8" id="KW-0472">Membrane</keyword>
<dbReference type="Pfam" id="PF01594">
    <property type="entry name" value="AI-2E_transport"/>
    <property type="match status" value="1"/>
</dbReference>
<evidence type="ECO:0000256" key="8">
    <source>
        <dbReference type="SAM" id="Phobius"/>
    </source>
</evidence>
<feature type="transmembrane region" description="Helical" evidence="8">
    <location>
        <begin position="211"/>
        <end position="233"/>
    </location>
</feature>
<comment type="caution">
    <text evidence="9">The sequence shown here is derived from an EMBL/GenBank/DDBJ whole genome shotgun (WGS) entry which is preliminary data.</text>
</comment>
<keyword evidence="6 8" id="KW-1133">Transmembrane helix</keyword>
<keyword evidence="10" id="KW-1185">Reference proteome</keyword>
<feature type="transmembrane region" description="Helical" evidence="8">
    <location>
        <begin position="153"/>
        <end position="177"/>
    </location>
</feature>
<evidence type="ECO:0000256" key="5">
    <source>
        <dbReference type="ARBA" id="ARBA00022692"/>
    </source>
</evidence>